<protein>
    <submittedName>
        <fullName evidence="1">24161_t:CDS:1</fullName>
    </submittedName>
</protein>
<feature type="non-terminal residue" evidence="1">
    <location>
        <position position="101"/>
    </location>
</feature>
<gene>
    <name evidence="1" type="ORF">RPERSI_LOCUS8889</name>
</gene>
<evidence type="ECO:0000313" key="2">
    <source>
        <dbReference type="Proteomes" id="UP000789920"/>
    </source>
</evidence>
<comment type="caution">
    <text evidence="1">The sequence shown here is derived from an EMBL/GenBank/DDBJ whole genome shotgun (WGS) entry which is preliminary data.</text>
</comment>
<organism evidence="1 2">
    <name type="scientific">Racocetra persica</name>
    <dbReference type="NCBI Taxonomy" id="160502"/>
    <lineage>
        <taxon>Eukaryota</taxon>
        <taxon>Fungi</taxon>
        <taxon>Fungi incertae sedis</taxon>
        <taxon>Mucoromycota</taxon>
        <taxon>Glomeromycotina</taxon>
        <taxon>Glomeromycetes</taxon>
        <taxon>Diversisporales</taxon>
        <taxon>Gigasporaceae</taxon>
        <taxon>Racocetra</taxon>
    </lineage>
</organism>
<proteinExistence type="predicted"/>
<accession>A0ACA9NTC0</accession>
<evidence type="ECO:0000313" key="1">
    <source>
        <dbReference type="EMBL" id="CAG8675923.1"/>
    </source>
</evidence>
<dbReference type="EMBL" id="CAJVQC010016367">
    <property type="protein sequence ID" value="CAG8675923.1"/>
    <property type="molecule type" value="Genomic_DNA"/>
</dbReference>
<sequence length="101" mass="11707">MLNMVAERFPIKLYIKGQHIPTNISIQYESAITRLNLSRTVRDQVILSRRADRCTAKEVKLKLLTPFNGASKEQLEQQEKCGVNICSEQKIQQLIERNSQY</sequence>
<dbReference type="Proteomes" id="UP000789920">
    <property type="component" value="Unassembled WGS sequence"/>
</dbReference>
<keyword evidence="2" id="KW-1185">Reference proteome</keyword>
<name>A0ACA9NTC0_9GLOM</name>
<reference evidence="1" key="1">
    <citation type="submission" date="2021-06" db="EMBL/GenBank/DDBJ databases">
        <authorList>
            <person name="Kallberg Y."/>
            <person name="Tangrot J."/>
            <person name="Rosling A."/>
        </authorList>
    </citation>
    <scope>NUCLEOTIDE SEQUENCE</scope>
    <source>
        <strain evidence="1">MA461A</strain>
    </source>
</reference>